<proteinExistence type="predicted"/>
<dbReference type="KEGG" id="huw:FPZ11_07260"/>
<accession>A0A5B8M4T5</accession>
<reference evidence="1 2" key="1">
    <citation type="submission" date="2019-07" db="EMBL/GenBank/DDBJ databases">
        <title>Full genome sequence of Humibacter sp. WJ7-1.</title>
        <authorList>
            <person name="Im W.-T."/>
        </authorList>
    </citation>
    <scope>NUCLEOTIDE SEQUENCE [LARGE SCALE GENOMIC DNA]</scope>
    <source>
        <strain evidence="1 2">WJ7-1</strain>
    </source>
</reference>
<evidence type="ECO:0000313" key="1">
    <source>
        <dbReference type="EMBL" id="QDZ14580.1"/>
    </source>
</evidence>
<keyword evidence="2" id="KW-1185">Reference proteome</keyword>
<sequence>MNEGTQNDLQLVGDYFVPEDPMEAFQCESCQ</sequence>
<dbReference type="AlphaFoldDB" id="A0A5B8M4T5"/>
<name>A0A5B8M4T5_9MICO</name>
<evidence type="ECO:0000313" key="2">
    <source>
        <dbReference type="Proteomes" id="UP000320216"/>
    </source>
</evidence>
<dbReference type="EMBL" id="CP042305">
    <property type="protein sequence ID" value="QDZ14580.1"/>
    <property type="molecule type" value="Genomic_DNA"/>
</dbReference>
<protein>
    <submittedName>
        <fullName evidence="1">Ribonucleotide-diphosphate reductase subunit beta</fullName>
    </submittedName>
</protein>
<dbReference type="Proteomes" id="UP000320216">
    <property type="component" value="Chromosome"/>
</dbReference>
<gene>
    <name evidence="1" type="ORF">FPZ11_07260</name>
</gene>
<organism evidence="1 2">
    <name type="scientific">Humibacter ginsenosidimutans</name>
    <dbReference type="NCBI Taxonomy" id="2599293"/>
    <lineage>
        <taxon>Bacteria</taxon>
        <taxon>Bacillati</taxon>
        <taxon>Actinomycetota</taxon>
        <taxon>Actinomycetes</taxon>
        <taxon>Micrococcales</taxon>
        <taxon>Microbacteriaceae</taxon>
        <taxon>Humibacter</taxon>
    </lineage>
</organism>